<evidence type="ECO:0000313" key="6">
    <source>
        <dbReference type="Proteomes" id="UP000663828"/>
    </source>
</evidence>
<dbReference type="AlphaFoldDB" id="A0A815MJ86"/>
<dbReference type="InterPro" id="IPR035979">
    <property type="entry name" value="RBD_domain_sf"/>
</dbReference>
<dbReference type="Pfam" id="PF00076">
    <property type="entry name" value="RRM_1"/>
    <property type="match status" value="1"/>
</dbReference>
<proteinExistence type="inferred from homology"/>
<dbReference type="Gene3D" id="3.30.70.330">
    <property type="match status" value="1"/>
</dbReference>
<dbReference type="GO" id="GO:0003723">
    <property type="term" value="F:RNA binding"/>
    <property type="evidence" value="ECO:0007669"/>
    <property type="project" value="UniProtKB-UniRule"/>
</dbReference>
<keyword evidence="2" id="KW-0694">RNA-binding</keyword>
<gene>
    <name evidence="5" type="ORF">XAT740_LOCUS35376</name>
</gene>
<feature type="coiled-coil region" evidence="3">
    <location>
        <begin position="248"/>
        <end position="282"/>
    </location>
</feature>
<dbReference type="SMART" id="SM00360">
    <property type="entry name" value="RRM"/>
    <property type="match status" value="2"/>
</dbReference>
<dbReference type="SUPFAM" id="SSF54928">
    <property type="entry name" value="RNA-binding domain, RBD"/>
    <property type="match status" value="2"/>
</dbReference>
<evidence type="ECO:0000256" key="1">
    <source>
        <dbReference type="ARBA" id="ARBA00037957"/>
    </source>
</evidence>
<dbReference type="SUPFAM" id="SSF52266">
    <property type="entry name" value="SGNH hydrolase"/>
    <property type="match status" value="1"/>
</dbReference>
<reference evidence="5" key="1">
    <citation type="submission" date="2021-02" db="EMBL/GenBank/DDBJ databases">
        <authorList>
            <person name="Nowell W R."/>
        </authorList>
    </citation>
    <scope>NUCLEOTIDE SEQUENCE</scope>
</reference>
<dbReference type="Gene3D" id="3.40.50.1110">
    <property type="entry name" value="SGNH hydrolase"/>
    <property type="match status" value="1"/>
</dbReference>
<comment type="caution">
    <text evidence="5">The sequence shown here is derived from an EMBL/GenBank/DDBJ whole genome shotgun (WGS) entry which is preliminary data.</text>
</comment>
<accession>A0A815MJ86</accession>
<organism evidence="5 6">
    <name type="scientific">Adineta ricciae</name>
    <name type="common">Rotifer</name>
    <dbReference type="NCBI Taxonomy" id="249248"/>
    <lineage>
        <taxon>Eukaryota</taxon>
        <taxon>Metazoa</taxon>
        <taxon>Spiralia</taxon>
        <taxon>Gnathifera</taxon>
        <taxon>Rotifera</taxon>
        <taxon>Eurotatoria</taxon>
        <taxon>Bdelloidea</taxon>
        <taxon>Adinetida</taxon>
        <taxon>Adinetidae</taxon>
        <taxon>Adineta</taxon>
    </lineage>
</organism>
<dbReference type="InterPro" id="IPR012677">
    <property type="entry name" value="Nucleotide-bd_a/b_plait_sf"/>
</dbReference>
<evidence type="ECO:0000256" key="3">
    <source>
        <dbReference type="SAM" id="Coils"/>
    </source>
</evidence>
<dbReference type="GO" id="GO:0016788">
    <property type="term" value="F:hydrolase activity, acting on ester bonds"/>
    <property type="evidence" value="ECO:0007669"/>
    <property type="project" value="InterPro"/>
</dbReference>
<keyword evidence="3" id="KW-0175">Coiled coil</keyword>
<dbReference type="PANTHER" id="PTHR14469">
    <property type="entry name" value="SARCOMA ANTIGEN NY-SAR-23"/>
    <property type="match status" value="1"/>
</dbReference>
<evidence type="ECO:0000259" key="4">
    <source>
        <dbReference type="PROSITE" id="PS50102"/>
    </source>
</evidence>
<dbReference type="PROSITE" id="PS50102">
    <property type="entry name" value="RRM"/>
    <property type="match status" value="1"/>
</dbReference>
<protein>
    <recommendedName>
        <fullName evidence="4">RRM domain-containing protein</fullName>
    </recommendedName>
</protein>
<feature type="domain" description="RRM" evidence="4">
    <location>
        <begin position="12"/>
        <end position="94"/>
    </location>
</feature>
<evidence type="ECO:0000313" key="5">
    <source>
        <dbReference type="EMBL" id="CAF1423708.1"/>
    </source>
</evidence>
<dbReference type="InterPro" id="IPR000504">
    <property type="entry name" value="RRM_dom"/>
</dbReference>
<dbReference type="Proteomes" id="UP000663828">
    <property type="component" value="Unassembled WGS sequence"/>
</dbReference>
<dbReference type="InterPro" id="IPR036514">
    <property type="entry name" value="SGNH_hydro_sf"/>
</dbReference>
<sequence>MSSNELTDRKYYSLYVGNISPNVRRKQLCDYLEQYGRVDQCQWFESNYRRCNCFAFILMNTPDSVNRLMATRPHVLDNRRLYLKRELPEQCSNKVEHFLTTENVLIQFKHNQNGEINEPDFNEENIRNYFQTYGKVLNLCLLKNHRCVIEYNDYDSVDCILLDCPHYFNSHELQIDKYYTTEQLKHIERLFTSTPEVPDLSAGIDEEHVEQVLRSRRYLNMRIRLLKDSIFSVNVANEIKLETIQRGFQTTIDRRKELLDQIQQLNKQCQILHERNQSLKEMNDSRVIINENLDKTYQEQLREEQLKQDEWKQKIGELTKIGMEKIRMRDLRRIFQNKYVVFMGDSNMRSIYKDFILLLQEDKELIDSDRKAGGNKESICGDILLEGGVYKSLGSGIEYEEKRVFLANIFLVKFIFLTRCLNDVVTRTFEEFRRDTEKPDLVVINSTLWDISRYGTNGEADFKKNLPICLDELRAATLPTTIILWLTALPISAEPSAAVFDAKYRPENKYWRTQFLHINAFSAELAKKKNCEVLDVHYLFRQHPEMRDTDGCHWNANGHRLITSYIAQTVSLIWHVPYIDRTVIDHKERELHHICYRKVNEYNDDSVVNILTGENNDGVTDFDLNVYLADHVPVNNESSNGQFPERVEAMIGQMNETDRRILNLMDYYEKH</sequence>
<evidence type="ECO:0000256" key="2">
    <source>
        <dbReference type="PROSITE-ProRule" id="PRU00176"/>
    </source>
</evidence>
<dbReference type="PANTHER" id="PTHR14469:SF0">
    <property type="entry name" value="FAMILY WITH SEQUENCE SIMILARITY 113"/>
    <property type="match status" value="1"/>
</dbReference>
<dbReference type="InterPro" id="IPR001087">
    <property type="entry name" value="GDSL"/>
</dbReference>
<comment type="similarity">
    <text evidence="1">Belongs to the PC-esterase family.</text>
</comment>
<name>A0A815MJ86_ADIRI</name>
<keyword evidence="6" id="KW-1185">Reference proteome</keyword>
<dbReference type="Pfam" id="PF00657">
    <property type="entry name" value="Lipase_GDSL"/>
    <property type="match status" value="1"/>
</dbReference>
<dbReference type="EMBL" id="CAJNOR010003538">
    <property type="protein sequence ID" value="CAF1423708.1"/>
    <property type="molecule type" value="Genomic_DNA"/>
</dbReference>